<dbReference type="PROSITE" id="PS51674">
    <property type="entry name" value="4FE4S_WBL"/>
    <property type="match status" value="1"/>
</dbReference>
<evidence type="ECO:0000313" key="3">
    <source>
        <dbReference type="EMBL" id="MBB3038982.1"/>
    </source>
</evidence>
<feature type="compositionally biased region" description="Basic and acidic residues" evidence="1">
    <location>
        <begin position="92"/>
        <end position="106"/>
    </location>
</feature>
<dbReference type="OrthoDB" id="4428041at2"/>
<protein>
    <submittedName>
        <fullName evidence="3">WhiB family redox-sensing transcriptional regulator</fullName>
    </submittedName>
</protein>
<keyword evidence="4" id="KW-1185">Reference proteome</keyword>
<evidence type="ECO:0000256" key="1">
    <source>
        <dbReference type="SAM" id="MobiDB-lite"/>
    </source>
</evidence>
<name>A0A839RPQ1_9ACTN</name>
<proteinExistence type="predicted"/>
<feature type="region of interest" description="Disordered" evidence="1">
    <location>
        <begin position="83"/>
        <end position="106"/>
    </location>
</feature>
<dbReference type="RefSeq" id="WP_064439268.1">
    <property type="nucleotide sequence ID" value="NZ_BDDI01000004.1"/>
</dbReference>
<evidence type="ECO:0000259" key="2">
    <source>
        <dbReference type="PROSITE" id="PS51674"/>
    </source>
</evidence>
<dbReference type="InterPro" id="IPR034768">
    <property type="entry name" value="4FE4S_WBL"/>
</dbReference>
<organism evidence="3 4">
    <name type="scientific">Hoyosella altamirensis</name>
    <dbReference type="NCBI Taxonomy" id="616997"/>
    <lineage>
        <taxon>Bacteria</taxon>
        <taxon>Bacillati</taxon>
        <taxon>Actinomycetota</taxon>
        <taxon>Actinomycetes</taxon>
        <taxon>Mycobacteriales</taxon>
        <taxon>Hoyosellaceae</taxon>
        <taxon>Hoyosella</taxon>
    </lineage>
</organism>
<gene>
    <name evidence="3" type="ORF">FHU29_003451</name>
</gene>
<comment type="caution">
    <text evidence="3">The sequence shown here is derived from an EMBL/GenBank/DDBJ whole genome shotgun (WGS) entry which is preliminary data.</text>
</comment>
<dbReference type="Proteomes" id="UP000567922">
    <property type="component" value="Unassembled WGS sequence"/>
</dbReference>
<dbReference type="Pfam" id="PF02467">
    <property type="entry name" value="Whib"/>
    <property type="match status" value="1"/>
</dbReference>
<feature type="domain" description="4Fe-4S Wbl-type" evidence="2">
    <location>
        <begin position="32"/>
        <end position="98"/>
    </location>
</feature>
<accession>A0A839RPQ1</accession>
<dbReference type="AlphaFoldDB" id="A0A839RPQ1"/>
<dbReference type="EMBL" id="JACHWS010000003">
    <property type="protein sequence ID" value="MBB3038982.1"/>
    <property type="molecule type" value="Genomic_DNA"/>
</dbReference>
<evidence type="ECO:0000313" key="4">
    <source>
        <dbReference type="Proteomes" id="UP000567922"/>
    </source>
</evidence>
<reference evidence="3 4" key="1">
    <citation type="submission" date="2020-08" db="EMBL/GenBank/DDBJ databases">
        <title>Sequencing the genomes of 1000 actinobacteria strains.</title>
        <authorList>
            <person name="Klenk H.-P."/>
        </authorList>
    </citation>
    <scope>NUCLEOTIDE SEQUENCE [LARGE SCALE GENOMIC DNA]</scope>
    <source>
        <strain evidence="3 4">DSM 45258</strain>
    </source>
</reference>
<sequence length="106" mass="11634">MRLWRGTGKQPPKPDLPAVLANLIDRRLTDARCAGKAPLFDSLIDDEPEPQRRARLQWAASECSTCPVLAACDQVASELPDGEKTGIWAGRNYERPPGRPKTEPAA</sequence>